<dbReference type="Proteomes" id="UP000241890">
    <property type="component" value="Unassembled WGS sequence"/>
</dbReference>
<dbReference type="EMBL" id="BEYU01000060">
    <property type="protein sequence ID" value="GBG29544.1"/>
    <property type="molecule type" value="Genomic_DNA"/>
</dbReference>
<protein>
    <submittedName>
        <fullName evidence="1">Uncharacterized protein</fullName>
    </submittedName>
</protein>
<name>A0A2R5GNU8_9STRA</name>
<dbReference type="AlphaFoldDB" id="A0A2R5GNU8"/>
<comment type="caution">
    <text evidence="1">The sequence shown here is derived from an EMBL/GenBank/DDBJ whole genome shotgun (WGS) entry which is preliminary data.</text>
</comment>
<gene>
    <name evidence="1" type="ORF">FCC1311_057652</name>
</gene>
<reference evidence="1 2" key="1">
    <citation type="submission" date="2017-12" db="EMBL/GenBank/DDBJ databases">
        <title>Sequencing, de novo assembly and annotation of complete genome of a new Thraustochytrid species, strain FCC1311.</title>
        <authorList>
            <person name="Sedici K."/>
            <person name="Godart F."/>
            <person name="Aiese Cigliano R."/>
            <person name="Sanseverino W."/>
            <person name="Barakat M."/>
            <person name="Ortet P."/>
            <person name="Marechal E."/>
            <person name="Cagnac O."/>
            <person name="Amato A."/>
        </authorList>
    </citation>
    <scope>NUCLEOTIDE SEQUENCE [LARGE SCALE GENOMIC DNA]</scope>
</reference>
<organism evidence="1 2">
    <name type="scientific">Hondaea fermentalgiana</name>
    <dbReference type="NCBI Taxonomy" id="2315210"/>
    <lineage>
        <taxon>Eukaryota</taxon>
        <taxon>Sar</taxon>
        <taxon>Stramenopiles</taxon>
        <taxon>Bigyra</taxon>
        <taxon>Labyrinthulomycetes</taxon>
        <taxon>Thraustochytrida</taxon>
        <taxon>Thraustochytriidae</taxon>
        <taxon>Hondaea</taxon>
    </lineage>
</organism>
<evidence type="ECO:0000313" key="1">
    <source>
        <dbReference type="EMBL" id="GBG29544.1"/>
    </source>
</evidence>
<dbReference type="InParanoid" id="A0A2R5GNU8"/>
<dbReference type="OrthoDB" id="205015at2759"/>
<evidence type="ECO:0000313" key="2">
    <source>
        <dbReference type="Proteomes" id="UP000241890"/>
    </source>
</evidence>
<sequence length="135" mass="14730">MLLSSWNFPEKSLSKSNQDEPLYLVSSLLKNAINGSLEAETAGMDIGLTCVFDFSEFYLPDGVFARLLSLCAQYSGQLGALARAPHLVGDQAIVYFGLSVFALEQTKDKISIRVERDSDKPASTLKTLLSMFQGA</sequence>
<proteinExistence type="predicted"/>
<keyword evidence="2" id="KW-1185">Reference proteome</keyword>
<accession>A0A2R5GNU8</accession>